<keyword evidence="1" id="KW-1133">Transmembrane helix</keyword>
<dbReference type="EMBL" id="JAUDFV010000064">
    <property type="protein sequence ID" value="KAL2735648.1"/>
    <property type="molecule type" value="Genomic_DNA"/>
</dbReference>
<dbReference type="Proteomes" id="UP001607302">
    <property type="component" value="Unassembled WGS sequence"/>
</dbReference>
<keyword evidence="1" id="KW-0472">Membrane</keyword>
<accession>A0ABD2BTQ7</accession>
<name>A0ABD2BTQ7_VESSQ</name>
<protein>
    <submittedName>
        <fullName evidence="2">Multidrug resistance-associated protein lethal(2)03659 isoform X1</fullName>
    </submittedName>
</protein>
<dbReference type="AlphaFoldDB" id="A0ABD2BTQ7"/>
<comment type="caution">
    <text evidence="2">The sequence shown here is derived from an EMBL/GenBank/DDBJ whole genome shotgun (WGS) entry which is preliminary data.</text>
</comment>
<proteinExistence type="predicted"/>
<keyword evidence="3" id="KW-1185">Reference proteome</keyword>
<organism evidence="2 3">
    <name type="scientific">Vespula squamosa</name>
    <name type="common">Southern yellow jacket</name>
    <name type="synonym">Wasp</name>
    <dbReference type="NCBI Taxonomy" id="30214"/>
    <lineage>
        <taxon>Eukaryota</taxon>
        <taxon>Metazoa</taxon>
        <taxon>Ecdysozoa</taxon>
        <taxon>Arthropoda</taxon>
        <taxon>Hexapoda</taxon>
        <taxon>Insecta</taxon>
        <taxon>Pterygota</taxon>
        <taxon>Neoptera</taxon>
        <taxon>Endopterygota</taxon>
        <taxon>Hymenoptera</taxon>
        <taxon>Apocrita</taxon>
        <taxon>Aculeata</taxon>
        <taxon>Vespoidea</taxon>
        <taxon>Vespidae</taxon>
        <taxon>Vespinae</taxon>
        <taxon>Vespula</taxon>
    </lineage>
</organism>
<feature type="transmembrane region" description="Helical" evidence="1">
    <location>
        <begin position="21"/>
        <end position="49"/>
    </location>
</feature>
<gene>
    <name evidence="2" type="ORF">V1478_003288</name>
</gene>
<evidence type="ECO:0000313" key="2">
    <source>
        <dbReference type="EMBL" id="KAL2735648.1"/>
    </source>
</evidence>
<evidence type="ECO:0000313" key="3">
    <source>
        <dbReference type="Proteomes" id="UP001607302"/>
    </source>
</evidence>
<sequence length="101" mass="12168">MEYWLDKKEMNKMKKYSILQQIGLIFECYVPCLCLFISILTYIVIVIIMHNGSVQAKDDFNIPEISDVYFTKFMTEKVSLKRSWRRKENPCTKERFERQGK</sequence>
<evidence type="ECO:0000256" key="1">
    <source>
        <dbReference type="SAM" id="Phobius"/>
    </source>
</evidence>
<reference evidence="2 3" key="1">
    <citation type="journal article" date="2024" name="Ann. Entomol. Soc. Am.">
        <title>Genomic analyses of the southern and eastern yellowjacket wasps (Hymenoptera: Vespidae) reveal evolutionary signatures of social life.</title>
        <authorList>
            <person name="Catto M.A."/>
            <person name="Caine P.B."/>
            <person name="Orr S.E."/>
            <person name="Hunt B.G."/>
            <person name="Goodisman M.A.D."/>
        </authorList>
    </citation>
    <scope>NUCLEOTIDE SEQUENCE [LARGE SCALE GENOMIC DNA]</scope>
    <source>
        <strain evidence="2">233</strain>
        <tissue evidence="2">Head and thorax</tissue>
    </source>
</reference>
<keyword evidence="1" id="KW-0812">Transmembrane</keyword>